<dbReference type="Gene3D" id="3.40.50.1170">
    <property type="entry name" value="L-asparaginase, N-terminal domain"/>
    <property type="match status" value="1"/>
</dbReference>
<dbReference type="Proteomes" id="UP000217771">
    <property type="component" value="Unassembled WGS sequence"/>
</dbReference>
<dbReference type="PIRSF" id="PIRSF500176">
    <property type="entry name" value="L_ASNase"/>
    <property type="match status" value="1"/>
</dbReference>
<dbReference type="InterPro" id="IPR040919">
    <property type="entry name" value="Asparaginase_C"/>
</dbReference>
<dbReference type="Pfam" id="PF00710">
    <property type="entry name" value="Asparaginase"/>
    <property type="match status" value="1"/>
</dbReference>
<organism evidence="9 10">
    <name type="scientific">Halomonas salipaludis</name>
    <dbReference type="NCBI Taxonomy" id="2032625"/>
    <lineage>
        <taxon>Bacteria</taxon>
        <taxon>Pseudomonadati</taxon>
        <taxon>Pseudomonadota</taxon>
        <taxon>Gammaproteobacteria</taxon>
        <taxon>Oceanospirillales</taxon>
        <taxon>Halomonadaceae</taxon>
        <taxon>Halomonas</taxon>
    </lineage>
</organism>
<dbReference type="SFLD" id="SFLDS00057">
    <property type="entry name" value="Glutaminase/Asparaginase"/>
    <property type="match status" value="1"/>
</dbReference>
<evidence type="ECO:0000256" key="6">
    <source>
        <dbReference type="PROSITE-ProRule" id="PRU10100"/>
    </source>
</evidence>
<evidence type="ECO:0000256" key="3">
    <source>
        <dbReference type="PIRSR" id="PIRSR001220-1"/>
    </source>
</evidence>
<dbReference type="Gene3D" id="3.40.50.40">
    <property type="match status" value="1"/>
</dbReference>
<dbReference type="PROSITE" id="PS00144">
    <property type="entry name" value="ASN_GLN_ASE_1"/>
    <property type="match status" value="1"/>
</dbReference>
<dbReference type="InterPro" id="IPR006034">
    <property type="entry name" value="Asparaginase/glutaminase-like"/>
</dbReference>
<dbReference type="SMART" id="SM00870">
    <property type="entry name" value="Asparaginase"/>
    <property type="match status" value="1"/>
</dbReference>
<evidence type="ECO:0000313" key="10">
    <source>
        <dbReference type="Proteomes" id="UP000217771"/>
    </source>
</evidence>
<evidence type="ECO:0000313" key="9">
    <source>
        <dbReference type="EMBL" id="PAU79416.1"/>
    </source>
</evidence>
<keyword evidence="2" id="KW-0378">Hydrolase</keyword>
<accession>A0A2A2F1V4</accession>
<dbReference type="InterPro" id="IPR027473">
    <property type="entry name" value="L-asparaginase_C"/>
</dbReference>
<feature type="active site" description="O-isoaspartyl threonine intermediate" evidence="3">
    <location>
        <position position="14"/>
    </location>
</feature>
<evidence type="ECO:0000256" key="2">
    <source>
        <dbReference type="ARBA" id="ARBA00022801"/>
    </source>
</evidence>
<dbReference type="InterPro" id="IPR027475">
    <property type="entry name" value="Asparaginase/glutaminase_AS2"/>
</dbReference>
<dbReference type="SUPFAM" id="SSF53774">
    <property type="entry name" value="Glutaminase/Asparaginase"/>
    <property type="match status" value="1"/>
</dbReference>
<dbReference type="PANTHER" id="PTHR11707:SF28">
    <property type="entry name" value="60 KDA LYSOPHOSPHOLIPASE"/>
    <property type="match status" value="1"/>
</dbReference>
<evidence type="ECO:0000259" key="8">
    <source>
        <dbReference type="Pfam" id="PF17763"/>
    </source>
</evidence>
<feature type="domain" description="L-asparaginase N-terminal" evidence="7">
    <location>
        <begin position="5"/>
        <end position="197"/>
    </location>
</feature>
<dbReference type="OrthoDB" id="9788068at2"/>
<dbReference type="InterPro" id="IPR004550">
    <property type="entry name" value="AsnASE_II"/>
</dbReference>
<evidence type="ECO:0000256" key="5">
    <source>
        <dbReference type="PROSITE-ProRule" id="PRU10099"/>
    </source>
</evidence>
<dbReference type="InterPro" id="IPR027474">
    <property type="entry name" value="L-asparaginase_N"/>
</dbReference>
<name>A0A2A2F1V4_9GAMM</name>
<dbReference type="PROSITE" id="PS51732">
    <property type="entry name" value="ASN_GLN_ASE_3"/>
    <property type="match status" value="1"/>
</dbReference>
<dbReference type="AlphaFoldDB" id="A0A2A2F1V4"/>
<evidence type="ECO:0000256" key="1">
    <source>
        <dbReference type="ARBA" id="ARBA00010518"/>
    </source>
</evidence>
<sequence length="335" mass="35073">MTTSKLVVLTTGGTIASSQSDSGRHRSGALQGESLLSQVSLPPGLTAEIEVRSVLQKPSNAISLDDLMLLRQQCLALGESPEVVGIVITHGTDTLEETAYFLDITLPGRIPVVITGSQRAPHEPGTDAFRNIADAIQLAASPQARGLGTLVLFNQTLFAARQVRKVNTFQLEGFAAPETGPLGYIDGTRVHLAARPIRPQPLVASLDAALPRVDILPAYLDAPADMIDAAIERGSRALVIDALGRGHVPPTWPSHIAKAVAGGTPVVIVSSCQRGPIETVYEFDGSLCDLVVAGAMPLQDLSARKARLALAVLLASPLRGSLKASLKTLTSADAA</sequence>
<keyword evidence="10" id="KW-1185">Reference proteome</keyword>
<dbReference type="PANTHER" id="PTHR11707">
    <property type="entry name" value="L-ASPARAGINASE"/>
    <property type="match status" value="1"/>
</dbReference>
<comment type="similarity">
    <text evidence="1">Belongs to the asparaginase 1 family.</text>
</comment>
<evidence type="ECO:0000259" key="7">
    <source>
        <dbReference type="Pfam" id="PF00710"/>
    </source>
</evidence>
<comment type="caution">
    <text evidence="9">The sequence shown here is derived from an EMBL/GenBank/DDBJ whole genome shotgun (WGS) entry which is preliminary data.</text>
</comment>
<dbReference type="GO" id="GO:0006528">
    <property type="term" value="P:asparagine metabolic process"/>
    <property type="evidence" value="ECO:0007669"/>
    <property type="project" value="InterPro"/>
</dbReference>
<dbReference type="Pfam" id="PF17763">
    <property type="entry name" value="Asparaginase_C"/>
    <property type="match status" value="1"/>
</dbReference>
<feature type="domain" description="Asparaginase/glutaminase C-terminal" evidence="8">
    <location>
        <begin position="212"/>
        <end position="316"/>
    </location>
</feature>
<proteinExistence type="inferred from homology"/>
<feature type="binding site" evidence="4">
    <location>
        <begin position="92"/>
        <end position="93"/>
    </location>
    <ligand>
        <name>substrate</name>
    </ligand>
</feature>
<dbReference type="InterPro" id="IPR037152">
    <property type="entry name" value="L-asparaginase_N_sf"/>
</dbReference>
<dbReference type="InterPro" id="IPR036152">
    <property type="entry name" value="Asp/glu_Ase-like_sf"/>
</dbReference>
<dbReference type="PIRSF" id="PIRSF001220">
    <property type="entry name" value="L-ASNase_gatD"/>
    <property type="match status" value="1"/>
</dbReference>
<protein>
    <submittedName>
        <fullName evidence="9">L-asparaginase</fullName>
    </submittedName>
</protein>
<dbReference type="FunFam" id="3.40.50.1170:FF:000001">
    <property type="entry name" value="L-asparaginase 2"/>
    <property type="match status" value="1"/>
</dbReference>
<feature type="binding site" evidence="4">
    <location>
        <position position="59"/>
    </location>
    <ligand>
        <name>substrate</name>
    </ligand>
</feature>
<reference evidence="9 10" key="1">
    <citation type="submission" date="2017-08" db="EMBL/GenBank/DDBJ databases">
        <title>Halomonas alkalisoli sp. nov., isolated from saline alkaline soil.</title>
        <authorList>
            <person name="Wang D."/>
            <person name="Zhang G."/>
        </authorList>
    </citation>
    <scope>NUCLEOTIDE SEQUENCE [LARGE SCALE GENOMIC DNA]</scope>
    <source>
        <strain evidence="9 10">WRN001</strain>
    </source>
</reference>
<dbReference type="CDD" id="cd08964">
    <property type="entry name" value="L-asparaginase_II"/>
    <property type="match status" value="1"/>
</dbReference>
<gene>
    <name evidence="9" type="ORF">CK498_03350</name>
</gene>
<dbReference type="EMBL" id="NSKB01000001">
    <property type="protein sequence ID" value="PAU79416.1"/>
    <property type="molecule type" value="Genomic_DNA"/>
</dbReference>
<dbReference type="InterPro" id="IPR020827">
    <property type="entry name" value="Asparaginase/glutaminase_AS1"/>
</dbReference>
<dbReference type="PROSITE" id="PS00917">
    <property type="entry name" value="ASN_GLN_ASE_2"/>
    <property type="match status" value="1"/>
</dbReference>
<dbReference type="GO" id="GO:0004067">
    <property type="term" value="F:asparaginase activity"/>
    <property type="evidence" value="ECO:0007669"/>
    <property type="project" value="UniProtKB-UniRule"/>
</dbReference>
<feature type="active site" evidence="6">
    <location>
        <position position="92"/>
    </location>
</feature>
<evidence type="ECO:0000256" key="4">
    <source>
        <dbReference type="PIRSR" id="PIRSR001220-2"/>
    </source>
</evidence>
<feature type="active site" evidence="5">
    <location>
        <position position="14"/>
    </location>
</feature>
<dbReference type="PRINTS" id="PR00139">
    <property type="entry name" value="ASNGLNASE"/>
</dbReference>
<dbReference type="RefSeq" id="WP_095619426.1">
    <property type="nucleotide sequence ID" value="NZ_NSKB01000001.1"/>
</dbReference>